<sequence>MSSLTPIAVKLMLEDDKSSTPDSKVIPMKTAKNQAQPRFRDTLRDRADQFTTPASRAGQTVTRVAKLLDAGVTPKTIASQLTDNSSNGYQYTEDQVRGIQQRWSHMFEQLKAYL</sequence>
<organism evidence="1 2">
    <name type="scientific">Acinetobacter kyonggiensis</name>
    <dbReference type="NCBI Taxonomy" id="595670"/>
    <lineage>
        <taxon>Bacteria</taxon>
        <taxon>Pseudomonadati</taxon>
        <taxon>Pseudomonadota</taxon>
        <taxon>Gammaproteobacteria</taxon>
        <taxon>Moraxellales</taxon>
        <taxon>Moraxellaceae</taxon>
        <taxon>Acinetobacter</taxon>
    </lineage>
</organism>
<evidence type="ECO:0000313" key="1">
    <source>
        <dbReference type="EMBL" id="SDY84974.1"/>
    </source>
</evidence>
<proteinExistence type="predicted"/>
<gene>
    <name evidence="1" type="ORF">SAMN05421643_1392</name>
</gene>
<dbReference type="RefSeq" id="WP_092692742.1">
    <property type="nucleotide sequence ID" value="NZ_FNPK01000039.1"/>
</dbReference>
<accession>A0A1H3N862</accession>
<protein>
    <submittedName>
        <fullName evidence="1">Uncharacterized protein</fullName>
    </submittedName>
</protein>
<keyword evidence="2" id="KW-1185">Reference proteome</keyword>
<dbReference type="EMBL" id="FNPK01000039">
    <property type="protein sequence ID" value="SDY84974.1"/>
    <property type="molecule type" value="Genomic_DNA"/>
</dbReference>
<dbReference type="AlphaFoldDB" id="A0A1H3N862"/>
<name>A0A1H3N862_9GAMM</name>
<dbReference type="Proteomes" id="UP000199035">
    <property type="component" value="Unassembled WGS sequence"/>
</dbReference>
<evidence type="ECO:0000313" key="2">
    <source>
        <dbReference type="Proteomes" id="UP000199035"/>
    </source>
</evidence>
<reference evidence="2" key="1">
    <citation type="submission" date="2016-10" db="EMBL/GenBank/DDBJ databases">
        <authorList>
            <person name="Varghese N."/>
            <person name="Submissions S."/>
        </authorList>
    </citation>
    <scope>NUCLEOTIDE SEQUENCE [LARGE SCALE GENOMIC DNA]</scope>
    <source>
        <strain evidence="2">ANC 5109</strain>
    </source>
</reference>